<proteinExistence type="predicted"/>
<protein>
    <recommendedName>
        <fullName evidence="1">HRDC domain-containing protein</fullName>
    </recommendedName>
</protein>
<dbReference type="EMBL" id="UINC01054429">
    <property type="protein sequence ID" value="SVB72126.1"/>
    <property type="molecule type" value="Genomic_DNA"/>
</dbReference>
<dbReference type="GO" id="GO:0000166">
    <property type="term" value="F:nucleotide binding"/>
    <property type="evidence" value="ECO:0007669"/>
    <property type="project" value="InterPro"/>
</dbReference>
<dbReference type="InterPro" id="IPR002121">
    <property type="entry name" value="HRDC_dom"/>
</dbReference>
<dbReference type="SMART" id="SM00474">
    <property type="entry name" value="35EXOc"/>
    <property type="match status" value="1"/>
</dbReference>
<dbReference type="InterPro" id="IPR036397">
    <property type="entry name" value="RNaseH_sf"/>
</dbReference>
<evidence type="ECO:0000259" key="1">
    <source>
        <dbReference type="PROSITE" id="PS50967"/>
    </source>
</evidence>
<dbReference type="SUPFAM" id="SSF53098">
    <property type="entry name" value="Ribonuclease H-like"/>
    <property type="match status" value="1"/>
</dbReference>
<dbReference type="InterPro" id="IPR010997">
    <property type="entry name" value="HRDC-like_sf"/>
</dbReference>
<organism evidence="2">
    <name type="scientific">marine metagenome</name>
    <dbReference type="NCBI Taxonomy" id="408172"/>
    <lineage>
        <taxon>unclassified sequences</taxon>
        <taxon>metagenomes</taxon>
        <taxon>ecological metagenomes</taxon>
    </lineage>
</organism>
<reference evidence="2" key="1">
    <citation type="submission" date="2018-05" db="EMBL/GenBank/DDBJ databases">
        <authorList>
            <person name="Lanie J.A."/>
            <person name="Ng W.-L."/>
            <person name="Kazmierczak K.M."/>
            <person name="Andrzejewski T.M."/>
            <person name="Davidsen T.M."/>
            <person name="Wayne K.J."/>
            <person name="Tettelin H."/>
            <person name="Glass J.I."/>
            <person name="Rusch D."/>
            <person name="Podicherti R."/>
            <person name="Tsui H.-C.T."/>
            <person name="Winkler M.E."/>
        </authorList>
    </citation>
    <scope>NUCLEOTIDE SEQUENCE</scope>
</reference>
<dbReference type="Pfam" id="PF01612">
    <property type="entry name" value="DNA_pol_A_exo1"/>
    <property type="match status" value="1"/>
</dbReference>
<name>A0A382GA51_9ZZZZ</name>
<dbReference type="PANTHER" id="PTHR47649">
    <property type="entry name" value="RIBONUCLEASE D"/>
    <property type="match status" value="1"/>
</dbReference>
<dbReference type="GO" id="GO:0003676">
    <property type="term" value="F:nucleic acid binding"/>
    <property type="evidence" value="ECO:0007669"/>
    <property type="project" value="InterPro"/>
</dbReference>
<dbReference type="Gene3D" id="3.30.420.10">
    <property type="entry name" value="Ribonuclease H-like superfamily/Ribonuclease H"/>
    <property type="match status" value="1"/>
</dbReference>
<dbReference type="CDD" id="cd06142">
    <property type="entry name" value="RNaseD_exo"/>
    <property type="match status" value="1"/>
</dbReference>
<dbReference type="InterPro" id="IPR002562">
    <property type="entry name" value="3'-5'_exonuclease_dom"/>
</dbReference>
<dbReference type="GO" id="GO:0006139">
    <property type="term" value="P:nucleobase-containing compound metabolic process"/>
    <property type="evidence" value="ECO:0007669"/>
    <property type="project" value="InterPro"/>
</dbReference>
<gene>
    <name evidence="2" type="ORF">METZ01_LOCUS224980</name>
</gene>
<dbReference type="InterPro" id="IPR044876">
    <property type="entry name" value="HRDC_dom_sf"/>
</dbReference>
<sequence length="379" mass="42345">MSVQLIESAEDIRHLSQTLIGQTRLAIDLEAAGFHRYSDKVCLLQITFADQTFLIDTLSVDSSEELRPIFQDPNTLLILHGGAFDLRLLHRDLHIFPVHLFDTQIAASLIGESSLGLAALLNKYLGVELSKKYQRADWAKRPLSKEMLAYAAADTQHLSSLCDLLTERLHGLGRLSWVAEESEALAGLRWKTVPPSDPVLRVKGSKYLSDKETERLRAACQWRESIAKQLDRAHFRVAGDPVLLEIARLQSCGLSSITNIKGMPSKIVTRFGRTLVNDLERIDSLQADQLIGYPSTRVAKRLRLSDTEEKALDKLKLCRNRTADQLGIARGSLMSNALLSQIASSRVGHSNDLLKMHGVRNWHIEVFGDDILKALKTNP</sequence>
<dbReference type="Gene3D" id="1.10.150.80">
    <property type="entry name" value="HRDC domain"/>
    <property type="match status" value="2"/>
</dbReference>
<dbReference type="Pfam" id="PF00570">
    <property type="entry name" value="HRDC"/>
    <property type="match status" value="2"/>
</dbReference>
<accession>A0A382GA51</accession>
<dbReference type="PROSITE" id="PS50967">
    <property type="entry name" value="HRDC"/>
    <property type="match status" value="2"/>
</dbReference>
<dbReference type="SUPFAM" id="SSF47819">
    <property type="entry name" value="HRDC-like"/>
    <property type="match status" value="2"/>
</dbReference>
<evidence type="ECO:0000313" key="2">
    <source>
        <dbReference type="EMBL" id="SVB72126.1"/>
    </source>
</evidence>
<dbReference type="InterPro" id="IPR012337">
    <property type="entry name" value="RNaseH-like_sf"/>
</dbReference>
<dbReference type="GO" id="GO:0008408">
    <property type="term" value="F:3'-5' exonuclease activity"/>
    <property type="evidence" value="ECO:0007669"/>
    <property type="project" value="InterPro"/>
</dbReference>
<dbReference type="AlphaFoldDB" id="A0A382GA51"/>
<dbReference type="InterPro" id="IPR051086">
    <property type="entry name" value="RNase_D-like"/>
</dbReference>
<feature type="domain" description="HRDC" evidence="1">
    <location>
        <begin position="209"/>
        <end position="289"/>
    </location>
</feature>
<dbReference type="PANTHER" id="PTHR47649:SF1">
    <property type="entry name" value="RIBONUCLEASE D"/>
    <property type="match status" value="1"/>
</dbReference>
<feature type="domain" description="HRDC" evidence="1">
    <location>
        <begin position="305"/>
        <end position="379"/>
    </location>
</feature>